<dbReference type="Pfam" id="PF06041">
    <property type="entry name" value="DUF924"/>
    <property type="match status" value="1"/>
</dbReference>
<reference evidence="1" key="1">
    <citation type="submission" date="2022-05" db="EMBL/GenBank/DDBJ databases">
        <title>Sphingomonas sp. strain RMG20 Genome sequencing and assembly.</title>
        <authorList>
            <person name="Kim I."/>
        </authorList>
    </citation>
    <scope>NUCLEOTIDE SEQUENCE</scope>
    <source>
        <strain evidence="1">RMG20</strain>
    </source>
</reference>
<evidence type="ECO:0000313" key="1">
    <source>
        <dbReference type="EMBL" id="URW76731.1"/>
    </source>
</evidence>
<evidence type="ECO:0000313" key="2">
    <source>
        <dbReference type="Proteomes" id="UP001055580"/>
    </source>
</evidence>
<keyword evidence="2" id="KW-1185">Reference proteome</keyword>
<sequence length="192" mass="20874">MGGHLGSGTGEVHAAARAVLDFWFDEVGSDNHFAKDDALDRIIAERFGGWRDDVLASDALGWRSEPDTLLAAIILLDQFSRNIHRGSAEAFAADPLAESLAREGIERGWDRTLPPERAVFLLMPLMHAEHADAQLLSVAKFEALGIETNAEFARDHAAVIVRFGRFPSRNAALGRASTPAERGYLSQPGAGW</sequence>
<organism evidence="1 2">
    <name type="scientific">Sphingomonas donggukensis</name>
    <dbReference type="NCBI Taxonomy" id="2949093"/>
    <lineage>
        <taxon>Bacteria</taxon>
        <taxon>Pseudomonadati</taxon>
        <taxon>Pseudomonadota</taxon>
        <taxon>Alphaproteobacteria</taxon>
        <taxon>Sphingomonadales</taxon>
        <taxon>Sphingomonadaceae</taxon>
        <taxon>Sphingomonas</taxon>
    </lineage>
</organism>
<name>A0ABY4U1R8_9SPHN</name>
<proteinExistence type="predicted"/>
<dbReference type="Gene3D" id="1.20.58.320">
    <property type="entry name" value="TPR-like"/>
    <property type="match status" value="1"/>
</dbReference>
<accession>A0ABY4U1R8</accession>
<dbReference type="SUPFAM" id="SSF48452">
    <property type="entry name" value="TPR-like"/>
    <property type="match status" value="1"/>
</dbReference>
<dbReference type="Gene3D" id="1.25.40.10">
    <property type="entry name" value="Tetratricopeptide repeat domain"/>
    <property type="match status" value="1"/>
</dbReference>
<dbReference type="InterPro" id="IPR011990">
    <property type="entry name" value="TPR-like_helical_dom_sf"/>
</dbReference>
<dbReference type="InterPro" id="IPR010323">
    <property type="entry name" value="DUF924"/>
</dbReference>
<dbReference type="Proteomes" id="UP001055580">
    <property type="component" value="Chromosome"/>
</dbReference>
<gene>
    <name evidence="1" type="ORF">M9980_05875</name>
</gene>
<protein>
    <submittedName>
        <fullName evidence="1">DUF924 domain-containing protein</fullName>
    </submittedName>
</protein>
<dbReference type="RefSeq" id="WP_250754387.1">
    <property type="nucleotide sequence ID" value="NZ_CP098401.1"/>
</dbReference>
<dbReference type="EMBL" id="CP098401">
    <property type="protein sequence ID" value="URW76731.1"/>
    <property type="molecule type" value="Genomic_DNA"/>
</dbReference>